<organism evidence="1">
    <name type="scientific">Tanacetum cinerariifolium</name>
    <name type="common">Dalmatian daisy</name>
    <name type="synonym">Chrysanthemum cinerariifolium</name>
    <dbReference type="NCBI Taxonomy" id="118510"/>
    <lineage>
        <taxon>Eukaryota</taxon>
        <taxon>Viridiplantae</taxon>
        <taxon>Streptophyta</taxon>
        <taxon>Embryophyta</taxon>
        <taxon>Tracheophyta</taxon>
        <taxon>Spermatophyta</taxon>
        <taxon>Magnoliopsida</taxon>
        <taxon>eudicotyledons</taxon>
        <taxon>Gunneridae</taxon>
        <taxon>Pentapetalae</taxon>
        <taxon>asterids</taxon>
        <taxon>campanulids</taxon>
        <taxon>Asterales</taxon>
        <taxon>Asteraceae</taxon>
        <taxon>Asteroideae</taxon>
        <taxon>Anthemideae</taxon>
        <taxon>Anthemidinae</taxon>
        <taxon>Tanacetum</taxon>
    </lineage>
</organism>
<accession>A0A699QRE5</accession>
<evidence type="ECO:0000313" key="1">
    <source>
        <dbReference type="EMBL" id="GFC75830.1"/>
    </source>
</evidence>
<dbReference type="EMBL" id="BKCJ011053571">
    <property type="protein sequence ID" value="GFC75830.1"/>
    <property type="molecule type" value="Genomic_DNA"/>
</dbReference>
<sequence length="101" mass="10812">MARYDRKAGGNSFHAGVKVVKSTDSNHDVKKATSYANAAKIAAKTPDGEIKTRADEVKISDSIGSVDTSPSINLNHDNGNDFPLAVLGCYKDFRSIANSRI</sequence>
<keyword evidence="1" id="KW-0808">Transferase</keyword>
<dbReference type="GO" id="GO:0003964">
    <property type="term" value="F:RNA-directed DNA polymerase activity"/>
    <property type="evidence" value="ECO:0007669"/>
    <property type="project" value="UniProtKB-KW"/>
</dbReference>
<feature type="non-terminal residue" evidence="1">
    <location>
        <position position="101"/>
    </location>
</feature>
<reference evidence="1" key="1">
    <citation type="journal article" date="2019" name="Sci. Rep.">
        <title>Draft genome of Tanacetum cinerariifolium, the natural source of mosquito coil.</title>
        <authorList>
            <person name="Yamashiro T."/>
            <person name="Shiraishi A."/>
            <person name="Satake H."/>
            <person name="Nakayama K."/>
        </authorList>
    </citation>
    <scope>NUCLEOTIDE SEQUENCE</scope>
</reference>
<protein>
    <submittedName>
        <fullName evidence="1">RNA-directed DNA polymerase, eukaryota, reverse transcriptase zinc-binding domain protein</fullName>
    </submittedName>
</protein>
<comment type="caution">
    <text evidence="1">The sequence shown here is derived from an EMBL/GenBank/DDBJ whole genome shotgun (WGS) entry which is preliminary data.</text>
</comment>
<keyword evidence="1" id="KW-0695">RNA-directed DNA polymerase</keyword>
<proteinExistence type="predicted"/>
<dbReference type="AlphaFoldDB" id="A0A699QRE5"/>
<name>A0A699QRE5_TANCI</name>
<keyword evidence="1" id="KW-0548">Nucleotidyltransferase</keyword>
<gene>
    <name evidence="1" type="ORF">Tci_847800</name>
</gene>